<evidence type="ECO:0000313" key="1">
    <source>
        <dbReference type="EMBL" id="QXT62757.1"/>
    </source>
</evidence>
<organism evidence="1 2">
    <name type="scientific">Tessaracoccus palaemonis</name>
    <dbReference type="NCBI Taxonomy" id="2829499"/>
    <lineage>
        <taxon>Bacteria</taxon>
        <taxon>Bacillati</taxon>
        <taxon>Actinomycetota</taxon>
        <taxon>Actinomycetes</taxon>
        <taxon>Propionibacteriales</taxon>
        <taxon>Propionibacteriaceae</taxon>
        <taxon>Tessaracoccus</taxon>
    </lineage>
</organism>
<dbReference type="Proteomes" id="UP000824504">
    <property type="component" value="Chromosome"/>
</dbReference>
<protein>
    <submittedName>
        <fullName evidence="1">Uncharacterized protein</fullName>
    </submittedName>
</protein>
<name>A0ABX8SH79_9ACTN</name>
<reference evidence="1 2" key="1">
    <citation type="submission" date="2021-07" db="EMBL/GenBank/DDBJ databases">
        <title>complete genome sequencing of Tessaracoccus sp.J1M15.</title>
        <authorList>
            <person name="Bae J.-W."/>
            <person name="Kim D.-y."/>
        </authorList>
    </citation>
    <scope>NUCLEOTIDE SEQUENCE [LARGE SCALE GENOMIC DNA]</scope>
    <source>
        <strain evidence="1 2">J1M15</strain>
    </source>
</reference>
<dbReference type="EMBL" id="CP079216">
    <property type="protein sequence ID" value="QXT62757.1"/>
    <property type="molecule type" value="Genomic_DNA"/>
</dbReference>
<gene>
    <name evidence="1" type="ORF">KDB89_13640</name>
</gene>
<accession>A0ABX8SH79</accession>
<sequence length="166" mass="18399">MSTIRDALRARIDGDIRATVKVKIYGDPEAKARLLTLENEAAQLRADAALGGRAKKMNSRLDDVMLLIEETEQRLLDVTYFIVLRALTSDQLAEASSGVIPDDPISKLWRAQLTRAFVRVEDLDGKPVDDVTAQDWAELLDTMSAREVQTRYEELQAADAAVANPS</sequence>
<dbReference type="RefSeq" id="WP_219081936.1">
    <property type="nucleotide sequence ID" value="NZ_CP079216.1"/>
</dbReference>
<evidence type="ECO:0000313" key="2">
    <source>
        <dbReference type="Proteomes" id="UP000824504"/>
    </source>
</evidence>
<proteinExistence type="predicted"/>
<keyword evidence="2" id="KW-1185">Reference proteome</keyword>